<reference evidence="2" key="2">
    <citation type="submission" date="2014-03" db="EMBL/GenBank/DDBJ databases">
        <title>The Genome Annotation of Fusarium oxysporum PHW808.</title>
        <authorList>
            <consortium name="The Broad Institute Genomics Platform"/>
            <person name="Ma L.-J."/>
            <person name="Corby-Kistler H."/>
            <person name="Broz K."/>
            <person name="Gale L.R."/>
            <person name="Jonkers W."/>
            <person name="O'Donnell K."/>
            <person name="Ploetz R."/>
            <person name="Steinberg C."/>
            <person name="Schwartz D.C."/>
            <person name="VanEtten H."/>
            <person name="Zhou S."/>
            <person name="Young S.K."/>
            <person name="Zeng Q."/>
            <person name="Gargeya S."/>
            <person name="Fitzgerald M."/>
            <person name="Abouelleil A."/>
            <person name="Alvarado L."/>
            <person name="Chapman S.B."/>
            <person name="Gainer-Dewar J."/>
            <person name="Goldberg J."/>
            <person name="Griggs A."/>
            <person name="Gujja S."/>
            <person name="Hansen M."/>
            <person name="Howarth C."/>
            <person name="Imamovic A."/>
            <person name="Ireland A."/>
            <person name="Larimer J."/>
            <person name="McCowan C."/>
            <person name="Murphy C."/>
            <person name="Pearson M."/>
            <person name="Poon T.W."/>
            <person name="Priest M."/>
            <person name="Roberts A."/>
            <person name="Saif S."/>
            <person name="Shea T."/>
            <person name="Sykes S."/>
            <person name="Wortman J."/>
            <person name="Nusbaum C."/>
            <person name="Birren B."/>
        </authorList>
    </citation>
    <scope>NUCLEOTIDE SEQUENCE</scope>
    <source>
        <strain evidence="2">54008</strain>
    </source>
</reference>
<protein>
    <submittedName>
        <fullName evidence="2">Uncharacterized protein</fullName>
    </submittedName>
</protein>
<sequence>MPNLAAGSNSGSGSGNQGRDEDNHSFSCNACGIRRRDVNQTPTTAYILLIPADICLTAMNRRPFRVCEYSILINALLPMEESGATAENVIRSTTKIERHHLDTIHLI</sequence>
<dbReference type="Proteomes" id="UP000030676">
    <property type="component" value="Unassembled WGS sequence"/>
</dbReference>
<accession>X0GKU4</accession>
<dbReference type="AlphaFoldDB" id="X0GKU4"/>
<organism evidence="2">
    <name type="scientific">Fusarium oxysporum f. sp. conglutinans race 2 54008</name>
    <dbReference type="NCBI Taxonomy" id="1089457"/>
    <lineage>
        <taxon>Eukaryota</taxon>
        <taxon>Fungi</taxon>
        <taxon>Dikarya</taxon>
        <taxon>Ascomycota</taxon>
        <taxon>Pezizomycotina</taxon>
        <taxon>Sordariomycetes</taxon>
        <taxon>Hypocreomycetidae</taxon>
        <taxon>Hypocreales</taxon>
        <taxon>Nectriaceae</taxon>
        <taxon>Fusarium</taxon>
        <taxon>Fusarium oxysporum species complex</taxon>
    </lineage>
</organism>
<name>X0GKU4_FUSOX</name>
<gene>
    <name evidence="2" type="ORF">FOPG_19805</name>
</gene>
<feature type="region of interest" description="Disordered" evidence="1">
    <location>
        <begin position="1"/>
        <end position="22"/>
    </location>
</feature>
<evidence type="ECO:0000256" key="1">
    <source>
        <dbReference type="SAM" id="MobiDB-lite"/>
    </source>
</evidence>
<dbReference type="HOGENOM" id="CLU_2210178_0_0_1"/>
<reference evidence="2" key="1">
    <citation type="submission" date="2011-11" db="EMBL/GenBank/DDBJ databases">
        <title>The Genome Sequence of Fusarium oxysporum PHW808.</title>
        <authorList>
            <consortium name="The Broad Institute Genome Sequencing Platform"/>
            <person name="Ma L.-J."/>
            <person name="Gale L.R."/>
            <person name="Schwartz D.C."/>
            <person name="Zhou S."/>
            <person name="Corby-Kistler H."/>
            <person name="Young S.K."/>
            <person name="Zeng Q."/>
            <person name="Gargeya S."/>
            <person name="Fitzgerald M."/>
            <person name="Haas B."/>
            <person name="Abouelleil A."/>
            <person name="Alvarado L."/>
            <person name="Arachchi H.M."/>
            <person name="Berlin A."/>
            <person name="Brown A."/>
            <person name="Chapman S.B."/>
            <person name="Chen Z."/>
            <person name="Dunbar C."/>
            <person name="Freedman E."/>
            <person name="Gearin G."/>
            <person name="Goldberg J."/>
            <person name="Griggs A."/>
            <person name="Gujja S."/>
            <person name="Heiman D."/>
            <person name="Howarth C."/>
            <person name="Larson L."/>
            <person name="Lui A."/>
            <person name="MacDonald P.J.P."/>
            <person name="Montmayeur A."/>
            <person name="Murphy C."/>
            <person name="Neiman D."/>
            <person name="Pearson M."/>
            <person name="Priest M."/>
            <person name="Roberts A."/>
            <person name="Saif S."/>
            <person name="Shea T."/>
            <person name="Shenoy N."/>
            <person name="Sisk P."/>
            <person name="Stolte C."/>
            <person name="Sykes S."/>
            <person name="Wortman J."/>
            <person name="Nusbaum C."/>
            <person name="Birren B."/>
        </authorList>
    </citation>
    <scope>NUCLEOTIDE SEQUENCE [LARGE SCALE GENOMIC DNA]</scope>
    <source>
        <strain evidence="2">54008</strain>
    </source>
</reference>
<proteinExistence type="predicted"/>
<dbReference type="EMBL" id="KK034566">
    <property type="protein sequence ID" value="EXL63923.1"/>
    <property type="molecule type" value="Genomic_DNA"/>
</dbReference>
<evidence type="ECO:0000313" key="2">
    <source>
        <dbReference type="EMBL" id="EXL63923.1"/>
    </source>
</evidence>